<dbReference type="PANTHER" id="PTHR38593:SF1">
    <property type="entry name" value="BLR2558 PROTEIN"/>
    <property type="match status" value="1"/>
</dbReference>
<organism evidence="3">
    <name type="scientific">Rhodopseudomonas palustris (strain BisB18)</name>
    <dbReference type="NCBI Taxonomy" id="316056"/>
    <lineage>
        <taxon>Bacteria</taxon>
        <taxon>Pseudomonadati</taxon>
        <taxon>Pseudomonadota</taxon>
        <taxon>Alphaproteobacteria</taxon>
        <taxon>Hyphomicrobiales</taxon>
        <taxon>Nitrobacteraceae</taxon>
        <taxon>Rhodopseudomonas</taxon>
    </lineage>
</organism>
<dbReference type="RefSeq" id="WP_011474042.1">
    <property type="nucleotide sequence ID" value="NC_007925.1"/>
</dbReference>
<keyword evidence="1" id="KW-0732">Signal</keyword>
<name>Q210M7_RHOPB</name>
<feature type="signal peptide" evidence="1">
    <location>
        <begin position="1"/>
        <end position="20"/>
    </location>
</feature>
<protein>
    <recommendedName>
        <fullName evidence="2">DUF4142 domain-containing protein</fullName>
    </recommendedName>
</protein>
<dbReference type="STRING" id="316056.RPC_3624"/>
<dbReference type="OrthoDB" id="9101320at2"/>
<evidence type="ECO:0000313" key="3">
    <source>
        <dbReference type="EMBL" id="ABD89159.1"/>
    </source>
</evidence>
<evidence type="ECO:0000259" key="2">
    <source>
        <dbReference type="Pfam" id="PF13628"/>
    </source>
</evidence>
<dbReference type="Pfam" id="PF13628">
    <property type="entry name" value="DUF4142"/>
    <property type="match status" value="1"/>
</dbReference>
<dbReference type="eggNOG" id="COG3652">
    <property type="taxonomic scope" value="Bacteria"/>
</dbReference>
<proteinExistence type="predicted"/>
<dbReference type="AlphaFoldDB" id="Q210M7"/>
<reference evidence="3" key="1">
    <citation type="submission" date="2006-03" db="EMBL/GenBank/DDBJ databases">
        <title>Complete sequence of Rhodopseudomonas palustris BisB18.</title>
        <authorList>
            <consortium name="US DOE Joint Genome Institute"/>
            <person name="Copeland A."/>
            <person name="Lucas S."/>
            <person name="Lapidus A."/>
            <person name="Barry K."/>
            <person name="Detter J.C."/>
            <person name="Glavina del Rio T."/>
            <person name="Hammon N."/>
            <person name="Israni S."/>
            <person name="Dalin E."/>
            <person name="Tice H."/>
            <person name="Pitluck S."/>
            <person name="Chain P."/>
            <person name="Malfatti S."/>
            <person name="Shin M."/>
            <person name="Vergez L."/>
            <person name="Schmutz J."/>
            <person name="Larimer F."/>
            <person name="Land M."/>
            <person name="Hauser L."/>
            <person name="Pelletier D.A."/>
            <person name="Kyrpides N."/>
            <person name="Anderson I."/>
            <person name="Oda Y."/>
            <person name="Harwood C.S."/>
            <person name="Richardson P."/>
        </authorList>
    </citation>
    <scope>NUCLEOTIDE SEQUENCE [LARGE SCALE GENOMIC DNA]</scope>
    <source>
        <strain evidence="3">BisB18</strain>
    </source>
</reference>
<dbReference type="InterPro" id="IPR025419">
    <property type="entry name" value="DUF4142"/>
</dbReference>
<accession>Q210M7</accession>
<dbReference type="InterPro" id="IPR012347">
    <property type="entry name" value="Ferritin-like"/>
</dbReference>
<sequence length="185" mass="19895">MKKHLTVLATCLLFATPALAQSVGEKTGVNSTLGIAPATQDFVTQAAISDLFETGSAKLALANGNDAVKKFANQMIEDHSKTSAELKRLATGTLKAELPSQLDSAHQSKLDKLNQARGEEFSTLYASQQVDAHKDAVNLFERYSKGGDNAELKNWAGKTLPTLQHHLEMAQKLDDSRSGTTVGKK</sequence>
<feature type="domain" description="DUF4142" evidence="2">
    <location>
        <begin position="38"/>
        <end position="173"/>
    </location>
</feature>
<dbReference type="PANTHER" id="PTHR38593">
    <property type="entry name" value="BLR2558 PROTEIN"/>
    <property type="match status" value="1"/>
</dbReference>
<dbReference type="EMBL" id="CP000301">
    <property type="protein sequence ID" value="ABD89159.1"/>
    <property type="molecule type" value="Genomic_DNA"/>
</dbReference>
<feature type="chain" id="PRO_5004199912" description="DUF4142 domain-containing protein" evidence="1">
    <location>
        <begin position="21"/>
        <end position="185"/>
    </location>
</feature>
<evidence type="ECO:0000256" key="1">
    <source>
        <dbReference type="SAM" id="SignalP"/>
    </source>
</evidence>
<dbReference type="HOGENOM" id="CLU_079636_6_3_5"/>
<dbReference type="KEGG" id="rpc:RPC_3624"/>
<gene>
    <name evidence="3" type="ordered locus">RPC_3624</name>
</gene>
<dbReference type="Gene3D" id="1.20.1260.10">
    <property type="match status" value="1"/>
</dbReference>